<sequence>MTANLYAKPTMTSNALPFRNTRDLLSHTNLLDNEDHVFDMINTTQSVAEHPIIVSWVNAHAVMLAKNNPAFSETLSRSDLIFRDGIGVSILLRMLGIDPRGNMNGTDMIPHIVRAYQGRSIALFGTAEPYLSQATEAFGRQGARVVATMDGFQNPQAYVERLEGLDVDLVVLGMGMPKQEGVAALLAERIAKPCVILNGGAILDFMAGRFPRAPRVWRQLKLEWLFRMILEPKRLWRRYLLGGVSFVAHAAQIAISARMER</sequence>
<dbReference type="PANTHER" id="PTHR34136:SF1">
    <property type="entry name" value="UDP-N-ACETYL-D-MANNOSAMINURONIC ACID TRANSFERASE"/>
    <property type="match status" value="1"/>
</dbReference>
<evidence type="ECO:0000313" key="4">
    <source>
        <dbReference type="Proteomes" id="UP000672526"/>
    </source>
</evidence>
<dbReference type="InterPro" id="IPR004629">
    <property type="entry name" value="WecG_TagA_CpsF"/>
</dbReference>
<dbReference type="GO" id="GO:0047241">
    <property type="term" value="F:lipopolysaccharide N-acetylmannosaminouronosyltransferase activity"/>
    <property type="evidence" value="ECO:0007669"/>
    <property type="project" value="UniProtKB-EC"/>
</dbReference>
<dbReference type="EMBL" id="CAJNBK010000005">
    <property type="protein sequence ID" value="CAE6741399.1"/>
    <property type="molecule type" value="Genomic_DNA"/>
</dbReference>
<dbReference type="CDD" id="cd06533">
    <property type="entry name" value="Glyco_transf_WecG_TagA"/>
    <property type="match status" value="1"/>
</dbReference>
<keyword evidence="1 3" id="KW-0328">Glycosyltransferase</keyword>
<evidence type="ECO:0000256" key="1">
    <source>
        <dbReference type="ARBA" id="ARBA00022676"/>
    </source>
</evidence>
<keyword evidence="4" id="KW-1185">Reference proteome</keyword>
<evidence type="ECO:0000256" key="2">
    <source>
        <dbReference type="ARBA" id="ARBA00022679"/>
    </source>
</evidence>
<dbReference type="PANTHER" id="PTHR34136">
    <property type="match status" value="1"/>
</dbReference>
<name>A0ABM8R9W7_9BURK</name>
<organism evidence="3 4">
    <name type="scientific">Paraburkholderia haematera</name>
    <dbReference type="NCBI Taxonomy" id="2793077"/>
    <lineage>
        <taxon>Bacteria</taxon>
        <taxon>Pseudomonadati</taxon>
        <taxon>Pseudomonadota</taxon>
        <taxon>Betaproteobacteria</taxon>
        <taxon>Burkholderiales</taxon>
        <taxon>Burkholderiaceae</taxon>
        <taxon>Paraburkholderia</taxon>
    </lineage>
</organism>
<proteinExistence type="predicted"/>
<dbReference type="Pfam" id="PF03808">
    <property type="entry name" value="Glyco_tran_WecG"/>
    <property type="match status" value="1"/>
</dbReference>
<reference evidence="3 4" key="1">
    <citation type="submission" date="2021-02" db="EMBL/GenBank/DDBJ databases">
        <authorList>
            <person name="Vanwijnsberghe S."/>
        </authorList>
    </citation>
    <scope>NUCLEOTIDE SEQUENCE [LARGE SCALE GENOMIC DNA]</scope>
    <source>
        <strain evidence="3 4">LMG 31837</strain>
    </source>
</reference>
<comment type="caution">
    <text evidence="3">The sequence shown here is derived from an EMBL/GenBank/DDBJ whole genome shotgun (WGS) entry which is preliminary data.</text>
</comment>
<accession>A0ABM8R9W7</accession>
<evidence type="ECO:0000313" key="3">
    <source>
        <dbReference type="EMBL" id="CAE6741399.1"/>
    </source>
</evidence>
<protein>
    <submittedName>
        <fullName evidence="3">UDP-N-acetyl-D-mannosaminuronic acid transferase</fullName>
        <ecNumber evidence="3">2.4.1.180</ecNumber>
    </submittedName>
</protein>
<dbReference type="Proteomes" id="UP000672526">
    <property type="component" value="Unassembled WGS sequence"/>
</dbReference>
<gene>
    <name evidence="3" type="primary">wecG</name>
    <name evidence="3" type="ORF">R69888_02530</name>
</gene>
<dbReference type="NCBIfam" id="TIGR00696">
    <property type="entry name" value="wecG_tagA_cpsF"/>
    <property type="match status" value="1"/>
</dbReference>
<keyword evidence="2 3" id="KW-0808">Transferase</keyword>
<dbReference type="EC" id="2.4.1.180" evidence="3"/>